<proteinExistence type="predicted"/>
<dbReference type="EMBL" id="CP036289">
    <property type="protein sequence ID" value="QDU77853.1"/>
    <property type="molecule type" value="Genomic_DNA"/>
</dbReference>
<protein>
    <recommendedName>
        <fullName evidence="3">FecR protein</fullName>
    </recommendedName>
</protein>
<accession>A0A518CF45</accession>
<reference evidence="2" key="1">
    <citation type="submission" date="2019-02" db="EMBL/GenBank/DDBJ databases">
        <title>Deep-cultivation of Planctomycetes and their phenomic and genomic characterization uncovers novel biology.</title>
        <authorList>
            <person name="Wiegand S."/>
            <person name="Jogler M."/>
            <person name="Boedeker C."/>
            <person name="Pinto D."/>
            <person name="Vollmers J."/>
            <person name="Rivas-Marin E."/>
            <person name="Kohn T."/>
            <person name="Peeters S.H."/>
            <person name="Heuer A."/>
            <person name="Rast P."/>
            <person name="Oberbeckmann S."/>
            <person name="Bunk B."/>
            <person name="Jeske O."/>
            <person name="Meyerdierks A."/>
            <person name="Storesund J.E."/>
            <person name="Kallscheuer N."/>
            <person name="Luecker S."/>
            <person name="Lage O.M."/>
            <person name="Pohl T."/>
            <person name="Merkel B.J."/>
            <person name="Hornburger P."/>
            <person name="Mueller R.-W."/>
            <person name="Bruemmer F."/>
            <person name="Labrenz M."/>
            <person name="Spormann A.M."/>
            <person name="Op den Camp H."/>
            <person name="Overmann J."/>
            <person name="Amann R."/>
            <person name="Jetten M.S.M."/>
            <person name="Mascher T."/>
            <person name="Medema M.H."/>
            <person name="Devos D.P."/>
            <person name="Kaster A.-K."/>
            <person name="Ovreas L."/>
            <person name="Rohde M."/>
            <person name="Galperin M.Y."/>
            <person name="Jogler C."/>
        </authorList>
    </citation>
    <scope>NUCLEOTIDE SEQUENCE [LARGE SCALE GENOMIC DNA]</scope>
    <source>
        <strain evidence="2">Pan97</strain>
    </source>
</reference>
<name>A0A518CF45_9BACT</name>
<keyword evidence="2" id="KW-1185">Reference proteome</keyword>
<organism evidence="1 2">
    <name type="scientific">Bremerella volcania</name>
    <dbReference type="NCBI Taxonomy" id="2527984"/>
    <lineage>
        <taxon>Bacteria</taxon>
        <taxon>Pseudomonadati</taxon>
        <taxon>Planctomycetota</taxon>
        <taxon>Planctomycetia</taxon>
        <taxon>Pirellulales</taxon>
        <taxon>Pirellulaceae</taxon>
        <taxon>Bremerella</taxon>
    </lineage>
</organism>
<dbReference type="AlphaFoldDB" id="A0A518CF45"/>
<dbReference type="RefSeq" id="WP_144977069.1">
    <property type="nucleotide sequence ID" value="NZ_CP036289.1"/>
</dbReference>
<evidence type="ECO:0000313" key="2">
    <source>
        <dbReference type="Proteomes" id="UP000318626"/>
    </source>
</evidence>
<dbReference type="KEGG" id="bvo:Pan97_49320"/>
<evidence type="ECO:0000313" key="1">
    <source>
        <dbReference type="EMBL" id="QDU77853.1"/>
    </source>
</evidence>
<dbReference type="Proteomes" id="UP000318626">
    <property type="component" value="Chromosome"/>
</dbReference>
<dbReference type="OrthoDB" id="272719at2"/>
<evidence type="ECO:0008006" key="3">
    <source>
        <dbReference type="Google" id="ProtNLM"/>
    </source>
</evidence>
<sequence>MRLTLRTLLAHEHGLLNEQQAELISQKIEQSPFVAQLLRHLKDRAVRREIVPLAIEARGAVCLEKVARYLDYTLPAEEVVKLENECFASDRLLAEVASCHEIISQWLSTPTPIEPTLRQRLYAILPGSIGAISATSDELAIDLPALAYQSAPPSTPSVEREVPVQTKSEESGWIAGAFRLFALAASVLILVTYVAMNRDKVEAMIAQHWQDKSRVTTASDETSPTPKKQIVPDTLVSQSNSMTPIEMASPREAVPARLPEVATTAFHMPIPVDRNTAKALAWDIEEAKGSFYQEFLGETWQTAGLKQLGAGRVVVSTGGQLRMVSEGLRFEVGQLSELSLSEDGLAKLRYGTLIIDMESDREFMMDVAGQQVKIATLSDPVRLALSTRAVVSRGLDFAATTANQEVHFEGISGKVDLTIPGCRGPIPLEHGQMVISHVKHGVRGGDTSVLDEMQHEGSDSTLAETVQASSEPIRFLHDTLSSEVSRERLAAAMTLTQLGLTDAWSEIWSQFQGHQIPGSYLVELRNLWAQDSALVGNTKRMLLQQNPEHGPLIYRLICGFSDDQLTGETRLQLKSLLGHPEPAVQTWARFQLSQRQIR</sequence>
<gene>
    <name evidence="1" type="ORF">Pan97_49320</name>
</gene>